<organism evidence="6 7">
    <name type="scientific">Brevundimonas staleyi</name>
    <dbReference type="NCBI Taxonomy" id="74326"/>
    <lineage>
        <taxon>Bacteria</taxon>
        <taxon>Pseudomonadati</taxon>
        <taxon>Pseudomonadota</taxon>
        <taxon>Alphaproteobacteria</taxon>
        <taxon>Caulobacterales</taxon>
        <taxon>Caulobacteraceae</taxon>
        <taxon>Brevundimonas</taxon>
    </lineage>
</organism>
<name>A0ABW0FNJ7_9CAUL</name>
<dbReference type="RefSeq" id="WP_374039100.1">
    <property type="nucleotide sequence ID" value="NZ_CP169082.1"/>
</dbReference>
<evidence type="ECO:0000259" key="5">
    <source>
        <dbReference type="Pfam" id="PF09864"/>
    </source>
</evidence>
<dbReference type="InterPro" id="IPR036328">
    <property type="entry name" value="MliC_sf"/>
</dbReference>
<feature type="domain" description="C-type lysozyme inhibitor" evidence="5">
    <location>
        <begin position="63"/>
        <end position="129"/>
    </location>
</feature>
<evidence type="ECO:0000256" key="4">
    <source>
        <dbReference type="ARBA" id="ARBA00023288"/>
    </source>
</evidence>
<dbReference type="PROSITE" id="PS51257">
    <property type="entry name" value="PROKAR_LIPOPROTEIN"/>
    <property type="match status" value="1"/>
</dbReference>
<dbReference type="EMBL" id="JBHSLF010000009">
    <property type="protein sequence ID" value="MFC5343106.1"/>
    <property type="molecule type" value="Genomic_DNA"/>
</dbReference>
<keyword evidence="1" id="KW-0732">Signal</keyword>
<comment type="caution">
    <text evidence="6">The sequence shown here is derived from an EMBL/GenBank/DDBJ whole genome shotgun (WGS) entry which is preliminary data.</text>
</comment>
<dbReference type="Gene3D" id="2.40.128.200">
    <property type="match status" value="1"/>
</dbReference>
<keyword evidence="7" id="KW-1185">Reference proteome</keyword>
<gene>
    <name evidence="6" type="ORF">ACFPIE_04220</name>
</gene>
<evidence type="ECO:0000313" key="7">
    <source>
        <dbReference type="Proteomes" id="UP001596152"/>
    </source>
</evidence>
<dbReference type="SUPFAM" id="SSF141488">
    <property type="entry name" value="YdhA-like"/>
    <property type="match status" value="1"/>
</dbReference>
<accession>A0ABW0FNJ7</accession>
<sequence length="135" mass="14784">MRHLILFAAVASALSACGGQEPSKAPTDGEAVRQRAVEAQTARRRTGAELQDRALNRVIRTVYLCDNGERLSVDFDNPRAMATVRNSNGEAVDLYQERAADGIWYKASAYELRGKGILATWSADGRQPTDCRAID</sequence>
<dbReference type="Proteomes" id="UP001596152">
    <property type="component" value="Unassembled WGS sequence"/>
</dbReference>
<dbReference type="Pfam" id="PF09864">
    <property type="entry name" value="MliC"/>
    <property type="match status" value="1"/>
</dbReference>
<dbReference type="InterPro" id="IPR018660">
    <property type="entry name" value="MliC"/>
</dbReference>
<reference evidence="7" key="1">
    <citation type="journal article" date="2019" name="Int. J. Syst. Evol. Microbiol.">
        <title>The Global Catalogue of Microorganisms (GCM) 10K type strain sequencing project: providing services to taxonomists for standard genome sequencing and annotation.</title>
        <authorList>
            <consortium name="The Broad Institute Genomics Platform"/>
            <consortium name="The Broad Institute Genome Sequencing Center for Infectious Disease"/>
            <person name="Wu L."/>
            <person name="Ma J."/>
        </authorList>
    </citation>
    <scope>NUCLEOTIDE SEQUENCE [LARGE SCALE GENOMIC DNA]</scope>
    <source>
        <strain evidence="7">JCM 12125</strain>
    </source>
</reference>
<evidence type="ECO:0000256" key="2">
    <source>
        <dbReference type="ARBA" id="ARBA00023136"/>
    </source>
</evidence>
<keyword evidence="4" id="KW-0449">Lipoprotein</keyword>
<evidence type="ECO:0000256" key="3">
    <source>
        <dbReference type="ARBA" id="ARBA00023139"/>
    </source>
</evidence>
<proteinExistence type="predicted"/>
<evidence type="ECO:0000313" key="6">
    <source>
        <dbReference type="EMBL" id="MFC5343106.1"/>
    </source>
</evidence>
<keyword evidence="3" id="KW-0564">Palmitate</keyword>
<evidence type="ECO:0000256" key="1">
    <source>
        <dbReference type="ARBA" id="ARBA00022729"/>
    </source>
</evidence>
<keyword evidence="2" id="KW-0472">Membrane</keyword>
<protein>
    <submittedName>
        <fullName evidence="6">MliC family protein</fullName>
    </submittedName>
</protein>